<protein>
    <submittedName>
        <fullName evidence="3">Peptidase M16</fullName>
    </submittedName>
</protein>
<keyword evidence="1" id="KW-0175">Coiled coil</keyword>
<dbReference type="PANTHER" id="PTHR43016:SF13">
    <property type="entry name" value="PRESEQUENCE PROTEASE, MITOCHONDRIAL"/>
    <property type="match status" value="1"/>
</dbReference>
<organism evidence="3 4">
    <name type="scientific">Noviherbaspirillum aridicola</name>
    <dbReference type="NCBI Taxonomy" id="2849687"/>
    <lineage>
        <taxon>Bacteria</taxon>
        <taxon>Pseudomonadati</taxon>
        <taxon>Pseudomonadota</taxon>
        <taxon>Betaproteobacteria</taxon>
        <taxon>Burkholderiales</taxon>
        <taxon>Oxalobacteraceae</taxon>
        <taxon>Noviherbaspirillum</taxon>
    </lineage>
</organism>
<proteinExistence type="predicted"/>
<gene>
    <name evidence="3" type="primary">preP2</name>
    <name evidence="3" type="ORF">NCCP691_28770</name>
</gene>
<evidence type="ECO:0000259" key="2">
    <source>
        <dbReference type="SMART" id="SM01264"/>
    </source>
</evidence>
<dbReference type="Pfam" id="PF05193">
    <property type="entry name" value="Peptidase_M16_C"/>
    <property type="match status" value="1"/>
</dbReference>
<evidence type="ECO:0000256" key="1">
    <source>
        <dbReference type="SAM" id="Coils"/>
    </source>
</evidence>
<dbReference type="Pfam" id="PF22516">
    <property type="entry name" value="PreP_C"/>
    <property type="match status" value="1"/>
</dbReference>
<sequence length="937" mass="104651">MQAEVQEFEDPASGARHIHLANSDKEYVFLVAFPTVPDASDGRAHILEHLALCGSRRYPVRDPFFAMSRRSIAHFMNAMTYADKTVYPFASTDRTDFFNLLHVYLDAAFFPRLDYLDFLQEGWRLVLEGDQLSYQGIVFNEMKGAFADPVRALDAGIAAELLAGTTYAHESGGDPLHIPSLTHEALREFHRTHYHPSQAVFMTAGAIDPTEIQQVIDEHVLSQMHGKLPRLLPELAGQWPAPKSTRISIPGRDHGMQFAWLLGQSVDVNAHYEAILLDTGLLGNAAAPLANAMESAGFGRPSAMNGVDTGMRQLVFHLGMEGLQEDQVAQAREQIWRALERAAEEGVPRSVLEAGLRDHRFRQREIAAGSLPNSMRRLLRAIPYEMYGGDVMLGFDNEDVLRDLQQKIADPAWFKTLVRGLLDNPTRLDAEVLPDPDYFDKREQAERAQLEQRRTALTESEKQRLQREAEQLVERQRAPVNNDVLPRILPQDLDPTPHPVEAVRKDASGAAPIVIASNAVSYARVLYDLSDLPEQDWPWLQLYAEIVTELGVGSRTYLEADAWRHDKVPYFDMNVHVMQTQGDSRGLRIIADFYAKGLSEENAAIAEVLKDSVQGARFDELDRIAYLIDSNMQDLRDDLAENGDDYAKLAATAPLSPLRRYEQMVRGSAWLEFFHRLHGQSRDDQGLRRIAEKLAAMHRRITSAPGTVLAAGAEHDVRKLIEGVSLPSGTAPSQPSCGAPAAAPLANLALHAPAQVNHCFAAWPGPTLSHPDAPVLAVLGELMTNLVLHQSLREEGGAYGGHAAYSTDSNLFVMMSYRDPRLEETYEVFQDAIEWVLDSDIAREKVEEAIICVMQSLDRPRTPFEAVMWAWEQQERGITDEIRRSYRTGVLECTTERLKQAAADWLKDKPFSRAAFVGRSEQALAGLELLRLAELAG</sequence>
<feature type="domain" description="Peptidase M16C associated" evidence="2">
    <location>
        <begin position="432"/>
        <end position="677"/>
    </location>
</feature>
<dbReference type="Proteomes" id="UP000887222">
    <property type="component" value="Unassembled WGS sequence"/>
</dbReference>
<dbReference type="InterPro" id="IPR013578">
    <property type="entry name" value="Peptidase_M16C_assoc"/>
</dbReference>
<dbReference type="SUPFAM" id="SSF63411">
    <property type="entry name" value="LuxS/MPP-like metallohydrolase"/>
    <property type="match status" value="4"/>
</dbReference>
<dbReference type="PANTHER" id="PTHR43016">
    <property type="entry name" value="PRESEQUENCE PROTEASE"/>
    <property type="match status" value="1"/>
</dbReference>
<dbReference type="SMART" id="SM01264">
    <property type="entry name" value="M16C_associated"/>
    <property type="match status" value="1"/>
</dbReference>
<dbReference type="EMBL" id="BPMK01000012">
    <property type="protein sequence ID" value="GIZ52863.1"/>
    <property type="molecule type" value="Genomic_DNA"/>
</dbReference>
<comment type="caution">
    <text evidence="3">The sequence shown here is derived from an EMBL/GenBank/DDBJ whole genome shotgun (WGS) entry which is preliminary data.</text>
</comment>
<dbReference type="InterPro" id="IPR055130">
    <property type="entry name" value="PreP_C"/>
</dbReference>
<dbReference type="Pfam" id="PF08367">
    <property type="entry name" value="M16C_assoc"/>
    <property type="match status" value="1"/>
</dbReference>
<keyword evidence="4" id="KW-1185">Reference proteome</keyword>
<evidence type="ECO:0000313" key="3">
    <source>
        <dbReference type="EMBL" id="GIZ52863.1"/>
    </source>
</evidence>
<evidence type="ECO:0000313" key="4">
    <source>
        <dbReference type="Proteomes" id="UP000887222"/>
    </source>
</evidence>
<dbReference type="InterPro" id="IPR011249">
    <property type="entry name" value="Metalloenz_LuxS/M16"/>
</dbReference>
<name>A0ABQ4Q6T0_9BURK</name>
<feature type="coiled-coil region" evidence="1">
    <location>
        <begin position="448"/>
        <end position="475"/>
    </location>
</feature>
<reference evidence="3 4" key="1">
    <citation type="journal article" date="2022" name="Int. J. Syst. Evol. Microbiol.">
        <title>Noviherbaspirillum aridicola sp. nov., isolated from an arid soil in Pakistan.</title>
        <authorList>
            <person name="Khan I.U."/>
            <person name="Saqib M."/>
            <person name="Amin A."/>
            <person name="Hussain F."/>
            <person name="Li L."/>
            <person name="Liu Y.H."/>
            <person name="Fang B.Z."/>
            <person name="Ahmed I."/>
            <person name="Li W.J."/>
        </authorList>
    </citation>
    <scope>NUCLEOTIDE SEQUENCE [LARGE SCALE GENOMIC DNA]</scope>
    <source>
        <strain evidence="3 4">NCCP-691</strain>
    </source>
</reference>
<accession>A0ABQ4Q6T0</accession>
<dbReference type="InterPro" id="IPR007863">
    <property type="entry name" value="Peptidase_M16_C"/>
</dbReference>
<dbReference type="Gene3D" id="3.30.830.10">
    <property type="entry name" value="Metalloenzyme, LuxS/M16 peptidase-like"/>
    <property type="match status" value="4"/>
</dbReference>